<dbReference type="EMBL" id="BAAALT010000057">
    <property type="protein sequence ID" value="GAA1800525.1"/>
    <property type="molecule type" value="Genomic_DNA"/>
</dbReference>
<reference evidence="4 5" key="1">
    <citation type="journal article" date="2019" name="Int. J. Syst. Evol. Microbiol.">
        <title>The Global Catalogue of Microorganisms (GCM) 10K type strain sequencing project: providing services to taxonomists for standard genome sequencing and annotation.</title>
        <authorList>
            <consortium name="The Broad Institute Genomics Platform"/>
            <consortium name="The Broad Institute Genome Sequencing Center for Infectious Disease"/>
            <person name="Wu L."/>
            <person name="Ma J."/>
        </authorList>
    </citation>
    <scope>NUCLEOTIDE SEQUENCE [LARGE SCALE GENOMIC DNA]</scope>
    <source>
        <strain evidence="4 5">JCM 13250</strain>
    </source>
</reference>
<sequence length="279" mass="28123">MTAGVCAVVLAAGEGTRLRPLTAEVPKALCPVGNVPLLDLALARLAAVGLAGPAMVAVNACYLGGQVVAHVGNRAHLSVEPGSPLGTGGGVANLRDWTAGRAVLVINADAYLAAPDGSAELAPLLDGWSGETLRLLGIPTGPTDPFRFGGHRFAGASLLAPSDVAALPDGPGELVGSVWRPAEAAGRLELIEFTGTYLDTGTPADYLAANLHAAGGGSLVAVDAQVRGELDRAVVGARARVLGRVTRAVVWPGGYVGPDEHLVDAIRYGSSADTVPAAR</sequence>
<evidence type="ECO:0000256" key="1">
    <source>
        <dbReference type="ARBA" id="ARBA00022679"/>
    </source>
</evidence>
<accession>A0ABN2LYC6</accession>
<evidence type="ECO:0000256" key="2">
    <source>
        <dbReference type="ARBA" id="ARBA00022695"/>
    </source>
</evidence>
<dbReference type="RefSeq" id="WP_344129198.1">
    <property type="nucleotide sequence ID" value="NZ_BAAALT010000057.1"/>
</dbReference>
<dbReference type="InterPro" id="IPR029044">
    <property type="entry name" value="Nucleotide-diphossugar_trans"/>
</dbReference>
<dbReference type="Pfam" id="PF00483">
    <property type="entry name" value="NTP_transferase"/>
    <property type="match status" value="1"/>
</dbReference>
<protein>
    <recommendedName>
        <fullName evidence="3">Nucleotidyl transferase domain-containing protein</fullName>
    </recommendedName>
</protein>
<evidence type="ECO:0000259" key="3">
    <source>
        <dbReference type="Pfam" id="PF00483"/>
    </source>
</evidence>
<feature type="domain" description="Nucleotidyl transferase" evidence="3">
    <location>
        <begin position="7"/>
        <end position="112"/>
    </location>
</feature>
<comment type="caution">
    <text evidence="4">The sequence shown here is derived from an EMBL/GenBank/DDBJ whole genome shotgun (WGS) entry which is preliminary data.</text>
</comment>
<organism evidence="4 5">
    <name type="scientific">Luedemannella flava</name>
    <dbReference type="NCBI Taxonomy" id="349316"/>
    <lineage>
        <taxon>Bacteria</taxon>
        <taxon>Bacillati</taxon>
        <taxon>Actinomycetota</taxon>
        <taxon>Actinomycetes</taxon>
        <taxon>Micromonosporales</taxon>
        <taxon>Micromonosporaceae</taxon>
        <taxon>Luedemannella</taxon>
    </lineage>
</organism>
<dbReference type="InterPro" id="IPR005835">
    <property type="entry name" value="NTP_transferase_dom"/>
</dbReference>
<dbReference type="InterPro" id="IPR050065">
    <property type="entry name" value="GlmU-like"/>
</dbReference>
<proteinExistence type="predicted"/>
<keyword evidence="2" id="KW-0548">Nucleotidyltransferase</keyword>
<evidence type="ECO:0000313" key="5">
    <source>
        <dbReference type="Proteomes" id="UP001500218"/>
    </source>
</evidence>
<dbReference type="PANTHER" id="PTHR43584">
    <property type="entry name" value="NUCLEOTIDYL TRANSFERASE"/>
    <property type="match status" value="1"/>
</dbReference>
<keyword evidence="5" id="KW-1185">Reference proteome</keyword>
<name>A0ABN2LYC6_9ACTN</name>
<dbReference type="SUPFAM" id="SSF53448">
    <property type="entry name" value="Nucleotide-diphospho-sugar transferases"/>
    <property type="match status" value="1"/>
</dbReference>
<dbReference type="PANTHER" id="PTHR43584:SF8">
    <property type="entry name" value="N-ACETYLMURAMATE ALPHA-1-PHOSPHATE URIDYLYLTRANSFERASE"/>
    <property type="match status" value="1"/>
</dbReference>
<dbReference type="Proteomes" id="UP001500218">
    <property type="component" value="Unassembled WGS sequence"/>
</dbReference>
<gene>
    <name evidence="4" type="ORF">GCM10009682_22660</name>
</gene>
<evidence type="ECO:0000313" key="4">
    <source>
        <dbReference type="EMBL" id="GAA1800525.1"/>
    </source>
</evidence>
<dbReference type="Gene3D" id="3.90.550.10">
    <property type="entry name" value="Spore Coat Polysaccharide Biosynthesis Protein SpsA, Chain A"/>
    <property type="match status" value="1"/>
</dbReference>
<keyword evidence="1" id="KW-0808">Transferase</keyword>